<feature type="region of interest" description="Disordered" evidence="5">
    <location>
        <begin position="551"/>
        <end position="571"/>
    </location>
</feature>
<evidence type="ECO:0000256" key="3">
    <source>
        <dbReference type="ARBA" id="ARBA00023242"/>
    </source>
</evidence>
<dbReference type="EMBL" id="SPHZ02000003">
    <property type="protein sequence ID" value="KAF0925094.1"/>
    <property type="molecule type" value="Genomic_DNA"/>
</dbReference>
<evidence type="ECO:0000256" key="4">
    <source>
        <dbReference type="PROSITE-ProRule" id="PRU00176"/>
    </source>
</evidence>
<dbReference type="Pfam" id="PF00076">
    <property type="entry name" value="RRM_1"/>
    <property type="match status" value="1"/>
</dbReference>
<comment type="subcellular location">
    <subcellularLocation>
        <location evidence="1">Nucleus</location>
        <location evidence="1">Nucleolus</location>
    </subcellularLocation>
</comment>
<evidence type="ECO:0000256" key="5">
    <source>
        <dbReference type="SAM" id="MobiDB-lite"/>
    </source>
</evidence>
<dbReference type="OrthoDB" id="21643at2759"/>
<dbReference type="PANTHER" id="PTHR23099:SF0">
    <property type="entry name" value="GERM CELL NUCLEAR ACIDIC PROTEIN"/>
    <property type="match status" value="1"/>
</dbReference>
<dbReference type="Proteomes" id="UP000479710">
    <property type="component" value="Unassembled WGS sequence"/>
</dbReference>
<feature type="region of interest" description="Disordered" evidence="5">
    <location>
        <begin position="431"/>
        <end position="513"/>
    </location>
</feature>
<dbReference type="AlphaFoldDB" id="A0A6G1EL04"/>
<keyword evidence="2 4" id="KW-0694">RNA-binding</keyword>
<feature type="compositionally biased region" description="Polar residues" evidence="5">
    <location>
        <begin position="389"/>
        <end position="401"/>
    </location>
</feature>
<dbReference type="CDD" id="cd12226">
    <property type="entry name" value="RRM_NOL8"/>
    <property type="match status" value="1"/>
</dbReference>
<evidence type="ECO:0000313" key="7">
    <source>
        <dbReference type="EMBL" id="KAF0925094.1"/>
    </source>
</evidence>
<organism evidence="7 8">
    <name type="scientific">Oryza meyeriana var. granulata</name>
    <dbReference type="NCBI Taxonomy" id="110450"/>
    <lineage>
        <taxon>Eukaryota</taxon>
        <taxon>Viridiplantae</taxon>
        <taxon>Streptophyta</taxon>
        <taxon>Embryophyta</taxon>
        <taxon>Tracheophyta</taxon>
        <taxon>Spermatophyta</taxon>
        <taxon>Magnoliopsida</taxon>
        <taxon>Liliopsida</taxon>
        <taxon>Poales</taxon>
        <taxon>Poaceae</taxon>
        <taxon>BOP clade</taxon>
        <taxon>Oryzoideae</taxon>
        <taxon>Oryzeae</taxon>
        <taxon>Oryzinae</taxon>
        <taxon>Oryza</taxon>
        <taxon>Oryza meyeriana</taxon>
    </lineage>
</organism>
<feature type="compositionally biased region" description="Acidic residues" evidence="5">
    <location>
        <begin position="253"/>
        <end position="283"/>
    </location>
</feature>
<feature type="domain" description="RRM" evidence="6">
    <location>
        <begin position="19"/>
        <end position="95"/>
    </location>
</feature>
<feature type="compositionally biased region" description="Polar residues" evidence="5">
    <location>
        <begin position="350"/>
        <end position="360"/>
    </location>
</feature>
<dbReference type="InterPro" id="IPR012677">
    <property type="entry name" value="Nucleotide-bd_a/b_plait_sf"/>
</dbReference>
<dbReference type="Gene3D" id="3.30.70.330">
    <property type="match status" value="1"/>
</dbReference>
<keyword evidence="3" id="KW-0539">Nucleus</keyword>
<dbReference type="PANTHER" id="PTHR23099">
    <property type="entry name" value="TRANSCRIPTIONAL REGULATOR"/>
    <property type="match status" value="1"/>
</dbReference>
<dbReference type="InterPro" id="IPR000504">
    <property type="entry name" value="RRM_dom"/>
</dbReference>
<name>A0A6G1EL04_9ORYZ</name>
<feature type="compositionally biased region" description="Basic and acidic residues" evidence="5">
    <location>
        <begin position="503"/>
        <end position="513"/>
    </location>
</feature>
<keyword evidence="8" id="KW-1185">Reference proteome</keyword>
<comment type="caution">
    <text evidence="7">The sequence shown here is derived from an EMBL/GenBank/DDBJ whole genome shotgun (WGS) entry which is preliminary data.</text>
</comment>
<dbReference type="SMART" id="SM00360">
    <property type="entry name" value="RRM"/>
    <property type="match status" value="1"/>
</dbReference>
<dbReference type="GO" id="GO:0005730">
    <property type="term" value="C:nucleolus"/>
    <property type="evidence" value="ECO:0007669"/>
    <property type="project" value="UniProtKB-SubCell"/>
</dbReference>
<feature type="region of interest" description="Disordered" evidence="5">
    <location>
        <begin position="236"/>
        <end position="283"/>
    </location>
</feature>
<evidence type="ECO:0000256" key="2">
    <source>
        <dbReference type="ARBA" id="ARBA00022884"/>
    </source>
</evidence>
<dbReference type="InterPro" id="IPR035979">
    <property type="entry name" value="RBD_domain_sf"/>
</dbReference>
<evidence type="ECO:0000259" key="6">
    <source>
        <dbReference type="PROSITE" id="PS50102"/>
    </source>
</evidence>
<feature type="compositionally biased region" description="Basic and acidic residues" evidence="5">
    <location>
        <begin position="364"/>
        <end position="377"/>
    </location>
</feature>
<dbReference type="FunFam" id="3.30.70.330:FF:000685">
    <property type="entry name" value="RNA-binding (RRM/RBD/RNP motifs) family protein"/>
    <property type="match status" value="1"/>
</dbReference>
<gene>
    <name evidence="7" type="ORF">E2562_015384</name>
</gene>
<dbReference type="InterPro" id="IPR034138">
    <property type="entry name" value="NOP8_RRM"/>
</dbReference>
<sequence>MAAAAEAEEEGGAGGGAVARIFVGGISEGVAADELEAMFASVGRVAGVEFVRTNGRSFAYVDFHCPSDKALTKLFSTYNGCKWKGGKLRLEKAKEHYLTRLKREWEQEAEAAAASQEMPASGDVESKKEKLELNKAVLDSTKINIYFPKLRKVKALPFKGTGKHKYSFRHIEVPSYPIHFCDCEEHCGPPEAANDEYASVLNAAAYEKERSIMNSVMSKLFEKENEHCDSLEIHNHDVDFNAMEPSNTRNDLQMEETEETSEVDSDGLQTEETEDPSEEELDDLVLNIVTRKPKSSVAELNREKHAACKDSRFKKCQQFEESSPRKKRQKSSDFSETRNRKQYFPAISGAIQNEQKSSGLSGKGTHEFSSKLDRDRSSASVQVVEALADSSTRNGSGQNAVISEPKRGSLWTQKSAWRDLVGGIGSASFSLSQVLPNTNPAPPKLSNATEQSALGAESKRKVKTSRTSLKPSEAAAHLLPEQKIPRSIAMPSSETTVGLGRYDTSERKENNKLEKERVVPKITIGEVCPFMRNTESEKQWSKAKKVLTGIIKKGNGSSGSNVGKGKPSARR</sequence>
<dbReference type="SUPFAM" id="SSF54928">
    <property type="entry name" value="RNA-binding domain, RBD"/>
    <property type="match status" value="1"/>
</dbReference>
<proteinExistence type="predicted"/>
<feature type="region of interest" description="Disordered" evidence="5">
    <location>
        <begin position="317"/>
        <end position="408"/>
    </location>
</feature>
<accession>A0A6G1EL04</accession>
<protein>
    <recommendedName>
        <fullName evidence="6">RRM domain-containing protein</fullName>
    </recommendedName>
</protein>
<evidence type="ECO:0000313" key="8">
    <source>
        <dbReference type="Proteomes" id="UP000479710"/>
    </source>
</evidence>
<dbReference type="PROSITE" id="PS50102">
    <property type="entry name" value="RRM"/>
    <property type="match status" value="1"/>
</dbReference>
<feature type="compositionally biased region" description="Basic and acidic residues" evidence="5">
    <location>
        <begin position="330"/>
        <end position="339"/>
    </location>
</feature>
<reference evidence="7 8" key="1">
    <citation type="submission" date="2019-11" db="EMBL/GenBank/DDBJ databases">
        <title>Whole genome sequence of Oryza granulata.</title>
        <authorList>
            <person name="Li W."/>
        </authorList>
    </citation>
    <scope>NUCLEOTIDE SEQUENCE [LARGE SCALE GENOMIC DNA]</scope>
    <source>
        <strain evidence="8">cv. Menghai</strain>
        <tissue evidence="7">Leaf</tissue>
    </source>
</reference>
<dbReference type="GO" id="GO:0003723">
    <property type="term" value="F:RNA binding"/>
    <property type="evidence" value="ECO:0007669"/>
    <property type="project" value="UniProtKB-UniRule"/>
</dbReference>
<evidence type="ECO:0000256" key="1">
    <source>
        <dbReference type="ARBA" id="ARBA00004604"/>
    </source>
</evidence>